<accession>A0A939K356</accession>
<sequence length="116" mass="12771">MNSISLKPLSEAELGALSQQFKRALLSIYGPQLDRLILFGSYARGDFRSDSDVDYLVVLKQDTVHFGPEVDKISTVASQLGLDYTVHVSAKPVSATAYDQSTRLFYQAVRSEGIVV</sequence>
<feature type="domain" description="Polymerase nucleotidyl transferase" evidence="1">
    <location>
        <begin position="20"/>
        <end position="68"/>
    </location>
</feature>
<reference evidence="2" key="1">
    <citation type="submission" date="2021-03" db="EMBL/GenBank/DDBJ databases">
        <title>Fibrella sp. HMF5335 genome sequencing and assembly.</title>
        <authorList>
            <person name="Kang H."/>
            <person name="Kim H."/>
            <person name="Bae S."/>
            <person name="Joh K."/>
        </authorList>
    </citation>
    <scope>NUCLEOTIDE SEQUENCE</scope>
    <source>
        <strain evidence="2">HMF5335</strain>
    </source>
</reference>
<dbReference type="EMBL" id="JAFMYV010000001">
    <property type="protein sequence ID" value="MBO0935288.1"/>
    <property type="molecule type" value="Genomic_DNA"/>
</dbReference>
<proteinExistence type="predicted"/>
<dbReference type="CDD" id="cd05403">
    <property type="entry name" value="NT_KNTase_like"/>
    <property type="match status" value="1"/>
</dbReference>
<dbReference type="InterPro" id="IPR052548">
    <property type="entry name" value="Type_VII_TA_antitoxin"/>
</dbReference>
<dbReference type="Gene3D" id="3.30.460.10">
    <property type="entry name" value="Beta Polymerase, domain 2"/>
    <property type="match status" value="1"/>
</dbReference>
<protein>
    <submittedName>
        <fullName evidence="2">Nucleotidyltransferase domain-containing protein</fullName>
    </submittedName>
</protein>
<dbReference type="InterPro" id="IPR002934">
    <property type="entry name" value="Polymerase_NTP_transf_dom"/>
</dbReference>
<keyword evidence="3" id="KW-1185">Reference proteome</keyword>
<gene>
    <name evidence="2" type="ORF">J2I47_01880</name>
</gene>
<comment type="caution">
    <text evidence="2">The sequence shown here is derived from an EMBL/GenBank/DDBJ whole genome shotgun (WGS) entry which is preliminary data.</text>
</comment>
<dbReference type="SUPFAM" id="SSF81301">
    <property type="entry name" value="Nucleotidyltransferase"/>
    <property type="match status" value="1"/>
</dbReference>
<name>A0A939K356_9BACT</name>
<evidence type="ECO:0000259" key="1">
    <source>
        <dbReference type="Pfam" id="PF01909"/>
    </source>
</evidence>
<evidence type="ECO:0000313" key="2">
    <source>
        <dbReference type="EMBL" id="MBO0935288.1"/>
    </source>
</evidence>
<dbReference type="Pfam" id="PF01909">
    <property type="entry name" value="NTP_transf_2"/>
    <property type="match status" value="1"/>
</dbReference>
<dbReference type="Proteomes" id="UP000664034">
    <property type="component" value="Unassembled WGS sequence"/>
</dbReference>
<dbReference type="InterPro" id="IPR043519">
    <property type="entry name" value="NT_sf"/>
</dbReference>
<dbReference type="RefSeq" id="WP_207362848.1">
    <property type="nucleotide sequence ID" value="NZ_JAFMYV010000001.1"/>
</dbReference>
<dbReference type="PANTHER" id="PTHR33933:SF1">
    <property type="entry name" value="PROTEIN ADENYLYLTRANSFERASE MNTA-RELATED"/>
    <property type="match status" value="1"/>
</dbReference>
<organism evidence="2 3">
    <name type="scientific">Fibrella rubiginis</name>
    <dbReference type="NCBI Taxonomy" id="2817060"/>
    <lineage>
        <taxon>Bacteria</taxon>
        <taxon>Pseudomonadati</taxon>
        <taxon>Bacteroidota</taxon>
        <taxon>Cytophagia</taxon>
        <taxon>Cytophagales</taxon>
        <taxon>Spirosomataceae</taxon>
        <taxon>Fibrella</taxon>
    </lineage>
</organism>
<dbReference type="GO" id="GO:0016779">
    <property type="term" value="F:nucleotidyltransferase activity"/>
    <property type="evidence" value="ECO:0007669"/>
    <property type="project" value="InterPro"/>
</dbReference>
<dbReference type="PANTHER" id="PTHR33933">
    <property type="entry name" value="NUCLEOTIDYLTRANSFERASE"/>
    <property type="match status" value="1"/>
</dbReference>
<evidence type="ECO:0000313" key="3">
    <source>
        <dbReference type="Proteomes" id="UP000664034"/>
    </source>
</evidence>
<dbReference type="AlphaFoldDB" id="A0A939K356"/>